<sequence length="2866" mass="320006">MKRFLALFLAVSISLQSFTAVGESSRLVGDSSVLNGQATEEGISSEESTGLTRESGEDNGEESKAEESQEASSETEASAPGETGESQETLEAQSREANEQEGFSVKESAKEAESEATEGETLPTLSYSTIERNEKKHFQYKDDEISVNAELEYPESLPKGVVFLVRPILEEERKEQYQAYKAALLEAKNEEKKDIENEEKKDIENMESTGEERYVLHDLRLYDVGFFLKEEKTGDWEEVQPEKGRVKIDFTLKDSLEGEGKLQVTHLPIKQEKKQEGINSLEIPNLQKEDILVEDLEVKENKAFFSKKERIQFSLDSFSTIGIYKGEVNATDHILNDVKFTLNNINVQLKNRGGQKDFQQVGKEGNTVSWKLNENYSPYEVENLHMDIRFVRPGDSFTVKNGEKILFSFPSILRAKGAGTYYNTGYPAKKFYKFTIRENPATKNWELEVEFLEDFELSAYGEIKGIITLDFSLDSTKLTEKTDNPVEISLPEQNYKIIFPPLPSVISGVKKVADAQPAKGQVAWNITVGEDSPGVALNGLTVTDSFPSNHQVFKSATWLGKKDPLTGQDMTLQMTEASGGGSGMSIYSYTFPESGEVIRAPQTIRIVTGIRGEVYKDKNATTLRNNVSLSHKSEARLPKDTSKRSTFALTTTPKISLNKSGTQVSGNRVRWKMDFNNNRAAAYQARVLDNLGKGLTLDESKGITIRYGGREATVLKPNNNHVNLAGRGFGDVNDVSYTYSKGTGPNGGDTLTLAFGTRFKEPYSIEFDTLVAEDFPLQGSGTDTSIGNKAQVVATYPTGDGVGGGISEELFNETPTISAPFKSIFLEIKGTGTDSRKALLNWRVKATTKENYEKLKLVINNGQFHEFNSLDLRYGEGASASNLFVDKASRDKLVNQTQTETIMASDGVTPIATLNLTYLPSTGAPAGGNVELIVIRNNAVPVEERFDIGLLSWNHDSKALYYMTRKDGNHYFGSNATLSLYTHKEDINPFKTVRSVADPQMMSQDMLRKTVQSFYDDEQKRAYFRFQITANASRMEDLKNFVLQDDLQNIFKYQKPNGQTQPLDSKYFTITTASDSKYPTLARIGSGTAEQIVSGSELTVDNVAKRVELNLQNPLSDTLYMDIYVYLNQEGQDVLFETTNAAGLNLQEATISTTNRVTITSTSFPTYLNGGNPIVHDATASGTGKTQVIPNKILVKEGEQGKAGSRYQGVMNWKVLINPLGGNITGGTVLLDKIPKGLFLDMKSIKLYRVKHQDHSIEINGDVNDPNNATLVPDTEWEAKRLRHFDDQHDLVTELEITLKNSTTDTYVLAYSTDITADIENTTPPFENVVYVKKASGAPDSIAKKSIKAQSFDYSTGSKKVRYVINKKDSLADNKVSLPLAGAEFGLFEEKYLPFLKTASKDALLGMAHDYGVTDAKGQVRFSGEAYDSNFPTENIYYLMEMEAPTGYKRDRRIFGPYKEEAGRREIKPIYEGKEISDAFYNFREREEYKTGSAEIKKVYEEENPRLPKVSYVAKGKGDKTGYKTKFKFYINPDPEMKGDYFKEFPMVKVDGEDGVYEYPAGIGFGESAEVETAPAVAVPDGQGGFTYEGSLQLNGLPWGQYALEEIDTETGYLLSDRIVFNVEREKTPNGTPVSSSTLNYQGEKDGDKVVLRNYPTVFSFEKRDGEGNVLTGDALKGVKFRITGKTEDFLQSRDTSSHYTLHSAGTESYILLTEEEMKKDGGLLGVLKTGVEYRFSEEVPPRGYEKGPAISFTIDANSGNLELKQPANNSPEAGFYTSDGAKLILKDNPTRILISEEDQNAFPVSHSSYKLYLANRDGSKKEESPAFSWDNGENTEKTLEKPVAGEYYRVERTAQSILYQKNATTDYALFSLSKDGKSIEAVESHGITLEKRADRSLMVKAKRILAEGSLTKIDRIDEKALEKATFALYQVKDSGKADKAEALEQGGKIADLYPNLVLRKPENDLYLGDFTTDGSGKLSTKDGGNKQNLAYENKPLSQGLPVGLYYFVETKAPTGYSIETEQSGQENKKYFFAVRPKEDGKAVLARSLESVLEAEAGLPETADREKAGFAKNTRIPGTLNLVKEAEHTGEKLSGAQYGLYLDEKGENPAKDGSGKPLVKESNEEGRLSFSNLEWYQDYYVKEVKEPRGYRLDQKVYGPFRFSAKELEKESTQVDRVTGVRFNHYGIDPLLSYQEKDKKRELWENEEKLKGLKVKIKGLFKGETAVSEKTYTTDENGGFTVSGDLVAGEDYSILPAENLPASLHPMKDLHFQIDNQDNFVVKKGEDSQIYFVKDNVLELPRERTAFQLSTSVQHEEAGRSEKAVLPGVEIMLYKDAAGMEAFSGKLVVNGKEEEITDGIVKTLLGKPENLDPSKKGYLMQKNRLYQVGTLRLHGLPKGEYYLKAVSLGERLLEEGNVDFEEEKTAFYKLSLTDRESRLEVVSSSDIEKATKTTDGYHLQYGLKKADFSFHTTDFKTRKEDITKQTYALYVEKDWAMEKLVKGEFSEEDSIISRDSFKDREAKPEITIEGRKYVLLSIQENDESGNLSFKNLTRAKRYALLNVTKEENYQDPTEALVFQPSDEGAVIISYGRNHRIPTRPKFAGLYSIGEALYLKDRQGLYHNLGKDGILGEGIPLMEELTFQWLLYEKEMNHGGIGGAGGGKHSFKPAVHPGDTIINDTRNPYNQNPNKPIPGNPGKRLLFVGLDANGNPIYVPVDILPGEVRRYIEKYGIPISSGGNSQVLKNRIVRLDPKKKKKGEIGSGYSRDDLAQRLGAVLGQNRDLSQEDLEELQIIGEYLAAIRKGRVDKYGRAIATGDMSTMVLNFGLFGSSLLLLCAYGLWERKKMERKRRRVRARKRREYSEKHSI</sequence>
<dbReference type="InterPro" id="IPR008966">
    <property type="entry name" value="Adhesion_dom_sf"/>
</dbReference>
<protein>
    <recommendedName>
        <fullName evidence="5">SpaA-like prealbumin fold domain-containing protein</fullName>
    </recommendedName>
</protein>
<feature type="coiled-coil region" evidence="1">
    <location>
        <begin position="170"/>
        <end position="209"/>
    </location>
</feature>
<accession>A0A930DVU8</accession>
<evidence type="ECO:0000256" key="2">
    <source>
        <dbReference type="SAM" id="MobiDB-lite"/>
    </source>
</evidence>
<evidence type="ECO:0000313" key="6">
    <source>
        <dbReference type="EMBL" id="MBF1304468.1"/>
    </source>
</evidence>
<keyword evidence="3" id="KW-0472">Membrane</keyword>
<dbReference type="InterPro" id="IPR013783">
    <property type="entry name" value="Ig-like_fold"/>
</dbReference>
<organism evidence="6 7">
    <name type="scientific">Oribacterium sinus</name>
    <dbReference type="NCBI Taxonomy" id="237576"/>
    <lineage>
        <taxon>Bacteria</taxon>
        <taxon>Bacillati</taxon>
        <taxon>Bacillota</taxon>
        <taxon>Clostridia</taxon>
        <taxon>Lachnospirales</taxon>
        <taxon>Lachnospiraceae</taxon>
        <taxon>Oribacterium</taxon>
    </lineage>
</organism>
<feature type="compositionally biased region" description="Low complexity" evidence="2">
    <location>
        <begin position="39"/>
        <end position="50"/>
    </location>
</feature>
<dbReference type="Gene3D" id="2.60.40.10">
    <property type="entry name" value="Immunoglobulins"/>
    <property type="match status" value="5"/>
</dbReference>
<keyword evidence="3" id="KW-1133">Transmembrane helix</keyword>
<gene>
    <name evidence="6" type="ORF">HXM91_01085</name>
</gene>
<proteinExistence type="predicted"/>
<feature type="domain" description="SpaA-like prealbumin fold" evidence="5">
    <location>
        <begin position="1910"/>
        <end position="2022"/>
    </location>
</feature>
<keyword evidence="4" id="KW-0732">Signal</keyword>
<keyword evidence="1" id="KW-0175">Coiled coil</keyword>
<evidence type="ECO:0000259" key="5">
    <source>
        <dbReference type="Pfam" id="PF17802"/>
    </source>
</evidence>
<dbReference type="Gene3D" id="2.60.40.740">
    <property type="match status" value="2"/>
</dbReference>
<dbReference type="EMBL" id="JABZRB010000014">
    <property type="protein sequence ID" value="MBF1304468.1"/>
    <property type="molecule type" value="Genomic_DNA"/>
</dbReference>
<dbReference type="SUPFAM" id="SSF49401">
    <property type="entry name" value="Bacterial adhesins"/>
    <property type="match status" value="2"/>
</dbReference>
<feature type="transmembrane region" description="Helical" evidence="3">
    <location>
        <begin position="2820"/>
        <end position="2840"/>
    </location>
</feature>
<evidence type="ECO:0000256" key="1">
    <source>
        <dbReference type="SAM" id="Coils"/>
    </source>
</evidence>
<evidence type="ECO:0000313" key="7">
    <source>
        <dbReference type="Proteomes" id="UP000780721"/>
    </source>
</evidence>
<dbReference type="Proteomes" id="UP000780721">
    <property type="component" value="Unassembled WGS sequence"/>
</dbReference>
<evidence type="ECO:0000256" key="3">
    <source>
        <dbReference type="SAM" id="Phobius"/>
    </source>
</evidence>
<dbReference type="Pfam" id="PF17802">
    <property type="entry name" value="SpaA"/>
    <property type="match status" value="2"/>
</dbReference>
<reference evidence="6" key="1">
    <citation type="submission" date="2020-04" db="EMBL/GenBank/DDBJ databases">
        <title>Deep metagenomics examines the oral microbiome during advanced dental caries in children, revealing novel taxa and co-occurrences with host molecules.</title>
        <authorList>
            <person name="Baker J.L."/>
            <person name="Morton J.T."/>
            <person name="Dinis M."/>
            <person name="Alvarez R."/>
            <person name="Tran N.C."/>
            <person name="Knight R."/>
            <person name="Edlund A."/>
        </authorList>
    </citation>
    <scope>NUCLEOTIDE SEQUENCE</scope>
    <source>
        <strain evidence="6">JCVI_48_bin.5</strain>
    </source>
</reference>
<comment type="caution">
    <text evidence="6">The sequence shown here is derived from an EMBL/GenBank/DDBJ whole genome shotgun (WGS) entry which is preliminary data.</text>
</comment>
<keyword evidence="3" id="KW-0812">Transmembrane</keyword>
<feature type="compositionally biased region" description="Low complexity" evidence="2">
    <location>
        <begin position="70"/>
        <end position="79"/>
    </location>
</feature>
<feature type="signal peptide" evidence="4">
    <location>
        <begin position="1"/>
        <end position="19"/>
    </location>
</feature>
<feature type="chain" id="PRO_5039190549" description="SpaA-like prealbumin fold domain-containing protein" evidence="4">
    <location>
        <begin position="20"/>
        <end position="2866"/>
    </location>
</feature>
<name>A0A930DVU8_9FIRM</name>
<feature type="domain" description="SpaA-like prealbumin fold" evidence="5">
    <location>
        <begin position="2078"/>
        <end position="2157"/>
    </location>
</feature>
<dbReference type="InterPro" id="IPR041033">
    <property type="entry name" value="SpaA_PFL_dom_1"/>
</dbReference>
<feature type="region of interest" description="Disordered" evidence="2">
    <location>
        <begin position="32"/>
        <end position="126"/>
    </location>
</feature>
<evidence type="ECO:0000256" key="4">
    <source>
        <dbReference type="SAM" id="SignalP"/>
    </source>
</evidence>